<protein>
    <recommendedName>
        <fullName evidence="1">Protein kinase domain-containing protein</fullName>
    </recommendedName>
</protein>
<evidence type="ECO:0000259" key="1">
    <source>
        <dbReference type="PROSITE" id="PS50011"/>
    </source>
</evidence>
<dbReference type="EMBL" id="BDSP01000137">
    <property type="protein sequence ID" value="GAX19664.1"/>
    <property type="molecule type" value="Genomic_DNA"/>
</dbReference>
<sequence length="368" mass="42689">MRSRESYQTVFYVSGNHTEVPIRETDDYSKWRRKFLKSIDDEDMDDYYDPDQDVDVSCRRTNWARAMHSTCHAFHEIAMDIELYQGGLEYLGRGTYRSAWLLHKENVVCKTTILSNPRRRFDAKTFTLTLTDANIMEALTASNRIANIYGYCGSSVMTESLEDTVLSDLLGGDSKDPDDESFDKTVCQNSLTLDQKLDMAIQFSEALAELQGYVGGAMMHGDFHSPQWFRSGKDIKLNDFNKGHIFTWDGNDYCLTERCYDGSYRAPEDLRCEDGNEASDTYSLGNNYYMLLTGMWPHYEYDGKDERLYELIGKGMKRPYIDPSFYNRSTVEDALIHLMKACWEQDFMKRISVFDVLKVLYQVRDALH</sequence>
<accession>A0A1Z5K051</accession>
<dbReference type="SUPFAM" id="SSF56112">
    <property type="entry name" value="Protein kinase-like (PK-like)"/>
    <property type="match status" value="1"/>
</dbReference>
<dbReference type="PROSITE" id="PS50011">
    <property type="entry name" value="PROTEIN_KINASE_DOM"/>
    <property type="match status" value="1"/>
</dbReference>
<organism evidence="2 3">
    <name type="scientific">Fistulifera solaris</name>
    <name type="common">Oleaginous diatom</name>
    <dbReference type="NCBI Taxonomy" id="1519565"/>
    <lineage>
        <taxon>Eukaryota</taxon>
        <taxon>Sar</taxon>
        <taxon>Stramenopiles</taxon>
        <taxon>Ochrophyta</taxon>
        <taxon>Bacillariophyta</taxon>
        <taxon>Bacillariophyceae</taxon>
        <taxon>Bacillariophycidae</taxon>
        <taxon>Naviculales</taxon>
        <taxon>Naviculaceae</taxon>
        <taxon>Fistulifera</taxon>
    </lineage>
</organism>
<reference evidence="2 3" key="1">
    <citation type="journal article" date="2015" name="Plant Cell">
        <title>Oil accumulation by the oleaginous diatom Fistulifera solaris as revealed by the genome and transcriptome.</title>
        <authorList>
            <person name="Tanaka T."/>
            <person name="Maeda Y."/>
            <person name="Veluchamy A."/>
            <person name="Tanaka M."/>
            <person name="Abida H."/>
            <person name="Marechal E."/>
            <person name="Bowler C."/>
            <person name="Muto M."/>
            <person name="Sunaga Y."/>
            <person name="Tanaka M."/>
            <person name="Yoshino T."/>
            <person name="Taniguchi T."/>
            <person name="Fukuda Y."/>
            <person name="Nemoto M."/>
            <person name="Matsumoto M."/>
            <person name="Wong P.S."/>
            <person name="Aburatani S."/>
            <person name="Fujibuchi W."/>
        </authorList>
    </citation>
    <scope>NUCLEOTIDE SEQUENCE [LARGE SCALE GENOMIC DNA]</scope>
    <source>
        <strain evidence="2 3">JPCC DA0580</strain>
    </source>
</reference>
<dbReference type="Proteomes" id="UP000198406">
    <property type="component" value="Unassembled WGS sequence"/>
</dbReference>
<dbReference type="PANTHER" id="PTHR44329">
    <property type="entry name" value="SERINE/THREONINE-PROTEIN KINASE TNNI3K-RELATED"/>
    <property type="match status" value="1"/>
</dbReference>
<comment type="caution">
    <text evidence="2">The sequence shown here is derived from an EMBL/GenBank/DDBJ whole genome shotgun (WGS) entry which is preliminary data.</text>
</comment>
<dbReference type="OrthoDB" id="544350at2759"/>
<dbReference type="PANTHER" id="PTHR44329:SF214">
    <property type="entry name" value="PROTEIN KINASE DOMAIN-CONTAINING PROTEIN"/>
    <property type="match status" value="1"/>
</dbReference>
<dbReference type="InterPro" id="IPR051681">
    <property type="entry name" value="Ser/Thr_Kinases-Pseudokinases"/>
</dbReference>
<dbReference type="SMART" id="SM00220">
    <property type="entry name" value="S_TKc"/>
    <property type="match status" value="1"/>
</dbReference>
<name>A0A1Z5K051_FISSO</name>
<dbReference type="Pfam" id="PF00069">
    <property type="entry name" value="Pkinase"/>
    <property type="match status" value="1"/>
</dbReference>
<dbReference type="AlphaFoldDB" id="A0A1Z5K051"/>
<dbReference type="Gene3D" id="1.10.510.10">
    <property type="entry name" value="Transferase(Phosphotransferase) domain 1"/>
    <property type="match status" value="1"/>
</dbReference>
<dbReference type="GO" id="GO:0004674">
    <property type="term" value="F:protein serine/threonine kinase activity"/>
    <property type="evidence" value="ECO:0007669"/>
    <property type="project" value="TreeGrafter"/>
</dbReference>
<dbReference type="GO" id="GO:0005524">
    <property type="term" value="F:ATP binding"/>
    <property type="evidence" value="ECO:0007669"/>
    <property type="project" value="InterPro"/>
</dbReference>
<proteinExistence type="predicted"/>
<dbReference type="InParanoid" id="A0A1Z5K051"/>
<gene>
    <name evidence="2" type="ORF">FisN_19Hu248</name>
</gene>
<keyword evidence="3" id="KW-1185">Reference proteome</keyword>
<dbReference type="InterPro" id="IPR000719">
    <property type="entry name" value="Prot_kinase_dom"/>
</dbReference>
<evidence type="ECO:0000313" key="3">
    <source>
        <dbReference type="Proteomes" id="UP000198406"/>
    </source>
</evidence>
<dbReference type="InterPro" id="IPR011009">
    <property type="entry name" value="Kinase-like_dom_sf"/>
</dbReference>
<feature type="domain" description="Protein kinase" evidence="1">
    <location>
        <begin position="85"/>
        <end position="368"/>
    </location>
</feature>
<evidence type="ECO:0000313" key="2">
    <source>
        <dbReference type="EMBL" id="GAX19664.1"/>
    </source>
</evidence>